<dbReference type="AlphaFoldDB" id="A0A914HNK0"/>
<proteinExistence type="predicted"/>
<dbReference type="WBParaSite" id="Gr19_v10_g3168.t1">
    <property type="protein sequence ID" value="Gr19_v10_g3168.t1"/>
    <property type="gene ID" value="Gr19_v10_g3168"/>
</dbReference>
<dbReference type="Proteomes" id="UP000887572">
    <property type="component" value="Unplaced"/>
</dbReference>
<organism evidence="1 2">
    <name type="scientific">Globodera rostochiensis</name>
    <name type="common">Golden nematode worm</name>
    <name type="synonym">Heterodera rostochiensis</name>
    <dbReference type="NCBI Taxonomy" id="31243"/>
    <lineage>
        <taxon>Eukaryota</taxon>
        <taxon>Metazoa</taxon>
        <taxon>Ecdysozoa</taxon>
        <taxon>Nematoda</taxon>
        <taxon>Chromadorea</taxon>
        <taxon>Rhabditida</taxon>
        <taxon>Tylenchina</taxon>
        <taxon>Tylenchomorpha</taxon>
        <taxon>Tylenchoidea</taxon>
        <taxon>Heteroderidae</taxon>
        <taxon>Heteroderinae</taxon>
        <taxon>Globodera</taxon>
    </lineage>
</organism>
<keyword evidence="1" id="KW-1185">Reference proteome</keyword>
<reference evidence="2" key="1">
    <citation type="submission" date="2022-11" db="UniProtKB">
        <authorList>
            <consortium name="WormBaseParasite"/>
        </authorList>
    </citation>
    <scope>IDENTIFICATION</scope>
</reference>
<name>A0A914HNK0_GLORO</name>
<evidence type="ECO:0000313" key="2">
    <source>
        <dbReference type="WBParaSite" id="Gr19_v10_g3168.t1"/>
    </source>
</evidence>
<protein>
    <submittedName>
        <fullName evidence="2">Uncharacterized protein</fullName>
    </submittedName>
</protein>
<sequence length="93" mass="10343">MPITKSTGRTPKLDKLNPIQLIRILLSQSLITLDKLNPIQLISLDKLNPIQLISLDKLNPIQLISLDKLNPMQLIRIILAENGVRSCPITLAA</sequence>
<evidence type="ECO:0000313" key="1">
    <source>
        <dbReference type="Proteomes" id="UP000887572"/>
    </source>
</evidence>
<accession>A0A914HNK0</accession>